<dbReference type="NCBIfam" id="TIGR00147">
    <property type="entry name" value="YegS/Rv2252/BmrU family lipid kinase"/>
    <property type="match status" value="1"/>
</dbReference>
<accession>A6TSX5</accession>
<dbReference type="InterPro" id="IPR017438">
    <property type="entry name" value="ATP-NAD_kinase_N"/>
</dbReference>
<keyword evidence="12" id="KW-1208">Phospholipid metabolism</keyword>
<evidence type="ECO:0000256" key="11">
    <source>
        <dbReference type="ARBA" id="ARBA00023209"/>
    </source>
</evidence>
<evidence type="ECO:0000256" key="8">
    <source>
        <dbReference type="ARBA" id="ARBA00022840"/>
    </source>
</evidence>
<evidence type="ECO:0000256" key="7">
    <source>
        <dbReference type="ARBA" id="ARBA00022777"/>
    </source>
</evidence>
<evidence type="ECO:0000256" key="12">
    <source>
        <dbReference type="ARBA" id="ARBA00023264"/>
    </source>
</evidence>
<evidence type="ECO:0000256" key="2">
    <source>
        <dbReference type="ARBA" id="ARBA00005983"/>
    </source>
</evidence>
<keyword evidence="10" id="KW-0443">Lipid metabolism</keyword>
<reference evidence="15" key="1">
    <citation type="journal article" date="2016" name="Genome Announc.">
        <title>Complete genome sequence of Alkaliphilus metalliredigens strain QYMF, an alkaliphilic and metal-reducing bacterium isolated from borax-contaminated leachate ponds.</title>
        <authorList>
            <person name="Hwang C."/>
            <person name="Copeland A."/>
            <person name="Lucas S."/>
            <person name="Lapidus A."/>
            <person name="Barry K."/>
            <person name="Detter J.C."/>
            <person name="Glavina Del Rio T."/>
            <person name="Hammon N."/>
            <person name="Israni S."/>
            <person name="Dalin E."/>
            <person name="Tice H."/>
            <person name="Pitluck S."/>
            <person name="Chertkov O."/>
            <person name="Brettin T."/>
            <person name="Bruce D."/>
            <person name="Han C."/>
            <person name="Schmutz J."/>
            <person name="Larimer F."/>
            <person name="Land M.L."/>
            <person name="Hauser L."/>
            <person name="Kyrpides N."/>
            <person name="Mikhailova N."/>
            <person name="Ye Q."/>
            <person name="Zhou J."/>
            <person name="Richardson P."/>
            <person name="Fields M.W."/>
        </authorList>
    </citation>
    <scope>NUCLEOTIDE SEQUENCE [LARGE SCALE GENOMIC DNA]</scope>
    <source>
        <strain evidence="15">QYMF</strain>
    </source>
</reference>
<dbReference type="InterPro" id="IPR001206">
    <property type="entry name" value="Diacylglycerol_kinase_cat_dom"/>
</dbReference>
<keyword evidence="15" id="KW-1185">Reference proteome</keyword>
<dbReference type="InterPro" id="IPR045540">
    <property type="entry name" value="YegS/DAGK_C"/>
</dbReference>
<dbReference type="GO" id="GO:0008654">
    <property type="term" value="P:phospholipid biosynthetic process"/>
    <property type="evidence" value="ECO:0007669"/>
    <property type="project" value="UniProtKB-KW"/>
</dbReference>
<dbReference type="Gene3D" id="2.60.200.40">
    <property type="match status" value="1"/>
</dbReference>
<dbReference type="eggNOG" id="COG1597">
    <property type="taxonomic scope" value="Bacteria"/>
</dbReference>
<keyword evidence="5" id="KW-0479">Metal-binding</keyword>
<evidence type="ECO:0000256" key="4">
    <source>
        <dbReference type="ARBA" id="ARBA00022679"/>
    </source>
</evidence>
<evidence type="ECO:0000313" key="14">
    <source>
        <dbReference type="EMBL" id="ABR49293.1"/>
    </source>
</evidence>
<dbReference type="GO" id="GO:0005886">
    <property type="term" value="C:plasma membrane"/>
    <property type="evidence" value="ECO:0007669"/>
    <property type="project" value="TreeGrafter"/>
</dbReference>
<dbReference type="Pfam" id="PF19279">
    <property type="entry name" value="YegS_C"/>
    <property type="match status" value="1"/>
</dbReference>
<keyword evidence="3" id="KW-0444">Lipid biosynthesis</keyword>
<dbReference type="HOGENOM" id="CLU_045532_1_0_9"/>
<dbReference type="SMART" id="SM00046">
    <property type="entry name" value="DAGKc"/>
    <property type="match status" value="1"/>
</dbReference>
<evidence type="ECO:0000313" key="15">
    <source>
        <dbReference type="Proteomes" id="UP000001572"/>
    </source>
</evidence>
<dbReference type="Gene3D" id="3.40.50.10330">
    <property type="entry name" value="Probable inorganic polyphosphate/atp-NAD kinase, domain 1"/>
    <property type="match status" value="1"/>
</dbReference>
<dbReference type="EMBL" id="CP000724">
    <property type="protein sequence ID" value="ABR49293.1"/>
    <property type="molecule type" value="Genomic_DNA"/>
</dbReference>
<dbReference type="Pfam" id="PF00781">
    <property type="entry name" value="DAGK_cat"/>
    <property type="match status" value="1"/>
</dbReference>
<comment type="similarity">
    <text evidence="2">Belongs to the diacylglycerol/lipid kinase family.</text>
</comment>
<dbReference type="STRING" id="293826.Amet_3154"/>
<name>A6TSX5_ALKMQ</name>
<organism evidence="14 15">
    <name type="scientific">Alkaliphilus metalliredigens (strain QYMF)</name>
    <dbReference type="NCBI Taxonomy" id="293826"/>
    <lineage>
        <taxon>Bacteria</taxon>
        <taxon>Bacillati</taxon>
        <taxon>Bacillota</taxon>
        <taxon>Clostridia</taxon>
        <taxon>Peptostreptococcales</taxon>
        <taxon>Natronincolaceae</taxon>
        <taxon>Alkaliphilus</taxon>
    </lineage>
</organism>
<dbReference type="PROSITE" id="PS50146">
    <property type="entry name" value="DAGK"/>
    <property type="match status" value="1"/>
</dbReference>
<dbReference type="InterPro" id="IPR005218">
    <property type="entry name" value="Diacylglycerol/lipid_kinase"/>
</dbReference>
<proteinExistence type="inferred from homology"/>
<evidence type="ECO:0000256" key="5">
    <source>
        <dbReference type="ARBA" id="ARBA00022723"/>
    </source>
</evidence>
<evidence type="ECO:0000256" key="9">
    <source>
        <dbReference type="ARBA" id="ARBA00022842"/>
    </source>
</evidence>
<dbReference type="InterPro" id="IPR016064">
    <property type="entry name" value="NAD/diacylglycerol_kinase_sf"/>
</dbReference>
<dbReference type="InterPro" id="IPR050187">
    <property type="entry name" value="Lipid_Phosphate_FormReg"/>
</dbReference>
<keyword evidence="8" id="KW-0067">ATP-binding</keyword>
<sequence length="301" mass="33753">MKKIKIIYNPKAGRQMVQKNIPRLVEVLVKQYHEEVDSVATQGPGHAEELAYQSCQEGWDLIVAVGGDGTVNEVVNGMMSCEKQCPLAIYPAGTVNDFGSHLQISKKPEDFARMIVAGHRLNVDVGKAGERYFINVIAGGLLPNVAHNVSTEAKTVFGKLAYYMEGIKEFPKQLFETLDIQFQIGEEIYEKEVLFFFMTNSPNVGGFKHVAHNARLNDGKFDLLIVERGQVLDVTKLFFNAITGRPKEQPILKYIQVEKIRIHSKEPLHIDIDGEEGELLPMTFKVNKEALTILVPEGVHY</sequence>
<feature type="domain" description="DAGKc" evidence="13">
    <location>
        <begin position="1"/>
        <end position="132"/>
    </location>
</feature>
<keyword evidence="6" id="KW-0547">Nucleotide-binding</keyword>
<dbReference type="KEGG" id="amt:Amet_3154"/>
<evidence type="ECO:0000259" key="13">
    <source>
        <dbReference type="PROSITE" id="PS50146"/>
    </source>
</evidence>
<dbReference type="GO" id="GO:0005524">
    <property type="term" value="F:ATP binding"/>
    <property type="evidence" value="ECO:0007669"/>
    <property type="project" value="UniProtKB-KW"/>
</dbReference>
<keyword evidence="11" id="KW-0594">Phospholipid biosynthesis</keyword>
<dbReference type="AlphaFoldDB" id="A6TSX5"/>
<dbReference type="GO" id="GO:0046872">
    <property type="term" value="F:metal ion binding"/>
    <property type="evidence" value="ECO:0007669"/>
    <property type="project" value="UniProtKB-KW"/>
</dbReference>
<gene>
    <name evidence="14" type="ordered locus">Amet_3154</name>
</gene>
<keyword evidence="4" id="KW-0808">Transferase</keyword>
<dbReference type="Proteomes" id="UP000001572">
    <property type="component" value="Chromosome"/>
</dbReference>
<evidence type="ECO:0000256" key="3">
    <source>
        <dbReference type="ARBA" id="ARBA00022516"/>
    </source>
</evidence>
<keyword evidence="9" id="KW-0460">Magnesium</keyword>
<keyword evidence="7 14" id="KW-0418">Kinase</keyword>
<dbReference type="RefSeq" id="WP_012064259.1">
    <property type="nucleotide sequence ID" value="NC_009633.1"/>
</dbReference>
<evidence type="ECO:0000256" key="1">
    <source>
        <dbReference type="ARBA" id="ARBA00001946"/>
    </source>
</evidence>
<dbReference type="PANTHER" id="PTHR12358:SF106">
    <property type="entry name" value="LIPID KINASE YEGS"/>
    <property type="match status" value="1"/>
</dbReference>
<evidence type="ECO:0000256" key="10">
    <source>
        <dbReference type="ARBA" id="ARBA00023098"/>
    </source>
</evidence>
<evidence type="ECO:0000256" key="6">
    <source>
        <dbReference type="ARBA" id="ARBA00022741"/>
    </source>
</evidence>
<dbReference type="OrthoDB" id="142078at2"/>
<dbReference type="GO" id="GO:0004143">
    <property type="term" value="F:ATP-dependent diacylglycerol kinase activity"/>
    <property type="evidence" value="ECO:0007669"/>
    <property type="project" value="TreeGrafter"/>
</dbReference>
<protein>
    <submittedName>
        <fullName evidence="14">Diacylglycerol kinase, catalytic region</fullName>
    </submittedName>
</protein>
<dbReference type="SUPFAM" id="SSF111331">
    <property type="entry name" value="NAD kinase/diacylglycerol kinase-like"/>
    <property type="match status" value="1"/>
</dbReference>
<comment type="cofactor">
    <cofactor evidence="1">
        <name>Mg(2+)</name>
        <dbReference type="ChEBI" id="CHEBI:18420"/>
    </cofactor>
</comment>
<dbReference type="PANTHER" id="PTHR12358">
    <property type="entry name" value="SPHINGOSINE KINASE"/>
    <property type="match status" value="1"/>
</dbReference>